<dbReference type="PANTHER" id="PTHR22298">
    <property type="entry name" value="ENDO-1,4-BETA-GLUCANASE"/>
    <property type="match status" value="1"/>
</dbReference>
<dbReference type="GeneID" id="110801698"/>
<dbReference type="KEGG" id="soe:110801698"/>
<dbReference type="InterPro" id="IPR001701">
    <property type="entry name" value="Glyco_hydro_9"/>
</dbReference>
<evidence type="ECO:0000256" key="1">
    <source>
        <dbReference type="ARBA" id="ARBA00000966"/>
    </source>
</evidence>
<comment type="similarity">
    <text evidence="2 8 9">Belongs to the glycosyl hydrolase 9 (cellulase E) family.</text>
</comment>
<comment type="catalytic activity">
    <reaction evidence="1 9">
        <text>Endohydrolysis of (1-&gt;4)-beta-D-glucosidic linkages in cellulose, lichenin and cereal beta-D-glucans.</text>
        <dbReference type="EC" id="3.2.1.4"/>
    </reaction>
</comment>
<evidence type="ECO:0000256" key="4">
    <source>
        <dbReference type="ARBA" id="ARBA00023001"/>
    </source>
</evidence>
<keyword evidence="9" id="KW-0732">Signal</keyword>
<keyword evidence="5 8" id="KW-0119">Carbohydrate metabolism</keyword>
<evidence type="ECO:0000256" key="3">
    <source>
        <dbReference type="ARBA" id="ARBA00022801"/>
    </source>
</evidence>
<evidence type="ECO:0000256" key="9">
    <source>
        <dbReference type="RuleBase" id="RU361166"/>
    </source>
</evidence>
<dbReference type="EC" id="3.2.1.4" evidence="9"/>
<evidence type="ECO:0000313" key="11">
    <source>
        <dbReference type="Proteomes" id="UP000813463"/>
    </source>
</evidence>
<feature type="chain" id="PRO_5045004473" description="Endoglucanase" evidence="9">
    <location>
        <begin position="25"/>
        <end position="484"/>
    </location>
</feature>
<evidence type="ECO:0000256" key="5">
    <source>
        <dbReference type="ARBA" id="ARBA00023277"/>
    </source>
</evidence>
<evidence type="ECO:0000259" key="10">
    <source>
        <dbReference type="Pfam" id="PF00759"/>
    </source>
</evidence>
<feature type="domain" description="Glycoside hydrolase family 9" evidence="10">
    <location>
        <begin position="28"/>
        <end position="480"/>
    </location>
</feature>
<proteinExistence type="inferred from homology"/>
<dbReference type="Proteomes" id="UP000813463">
    <property type="component" value="Chromosome 1"/>
</dbReference>
<sequence>MASVRNNISLLIVLIYVVVDGVVCSINYKQALTNSLLYFEAQRSGTLPAHQRVIWRGNSGLKDGHDAGVDLVGGYYDAGDNVKFGLPMAFTVTLLAWSVVEYGNHLKVHNELQNALVAIKWGTDYFIKAHPQPNLLYAGVGDGDSDHDCWQRPEDMTTPRTVYKIDESNPGSDLAAETSAALAAASIAFHRLDPKYSSLLLAHAKQLFNFATTHQGKYSDSIQSVTKFYSSSGFQDELLWAAAWLQRATGEKIYHDFIGNFQGNQGPRSMFSWDDKFLGAQVLLAKQVLEGKVPNSGNWGNYNAEAEQFLCNCLQKGNNNIFKTSGGLLWFNEWDNLQYTTAASLAITVYADYLSATGKSLKCPSALVNPSQLIAVARSQVDYILGSNPKKMSYMVGYGSNYPQKVHHRGASIVSIKKDPTPVGCKDGFNWFHKDTPNPNILVGAIVGGPDKNDNYVDDRNDFQMAEAATANSAGLVGVLARIN</sequence>
<dbReference type="InterPro" id="IPR018221">
    <property type="entry name" value="Glyco_hydro_9_His_AS"/>
</dbReference>
<keyword evidence="6 8" id="KW-0326">Glycosidase</keyword>
<accession>A0A9R0J7S4</accession>
<organism evidence="11 12">
    <name type="scientific">Spinacia oleracea</name>
    <name type="common">Spinach</name>
    <dbReference type="NCBI Taxonomy" id="3562"/>
    <lineage>
        <taxon>Eukaryota</taxon>
        <taxon>Viridiplantae</taxon>
        <taxon>Streptophyta</taxon>
        <taxon>Embryophyta</taxon>
        <taxon>Tracheophyta</taxon>
        <taxon>Spermatophyta</taxon>
        <taxon>Magnoliopsida</taxon>
        <taxon>eudicotyledons</taxon>
        <taxon>Gunneridae</taxon>
        <taxon>Pentapetalae</taxon>
        <taxon>Caryophyllales</taxon>
        <taxon>Chenopodiaceae</taxon>
        <taxon>Chenopodioideae</taxon>
        <taxon>Anserineae</taxon>
        <taxon>Spinacia</taxon>
    </lineage>
</organism>
<dbReference type="GO" id="GO:0030245">
    <property type="term" value="P:cellulose catabolic process"/>
    <property type="evidence" value="ECO:0007669"/>
    <property type="project" value="UniProtKB-KW"/>
</dbReference>
<dbReference type="InterPro" id="IPR012341">
    <property type="entry name" value="6hp_glycosidase-like_sf"/>
</dbReference>
<dbReference type="PROSITE" id="PS00592">
    <property type="entry name" value="GH9_2"/>
    <property type="match status" value="1"/>
</dbReference>
<name>A0A9R0J7S4_SPIOL</name>
<evidence type="ECO:0000313" key="12">
    <source>
        <dbReference type="RefSeq" id="XP_021862792.2"/>
    </source>
</evidence>
<dbReference type="InterPro" id="IPR008928">
    <property type="entry name" value="6-hairpin_glycosidase_sf"/>
</dbReference>
<dbReference type="AlphaFoldDB" id="A0A9R0J7S4"/>
<keyword evidence="4 9" id="KW-0136">Cellulose degradation</keyword>
<dbReference type="Pfam" id="PF00759">
    <property type="entry name" value="Glyco_hydro_9"/>
    <property type="match status" value="1"/>
</dbReference>
<reference evidence="11" key="1">
    <citation type="journal article" date="2021" name="Nat. Commun.">
        <title>Genomic analyses provide insights into spinach domestication and the genetic basis of agronomic traits.</title>
        <authorList>
            <person name="Cai X."/>
            <person name="Sun X."/>
            <person name="Xu C."/>
            <person name="Sun H."/>
            <person name="Wang X."/>
            <person name="Ge C."/>
            <person name="Zhang Z."/>
            <person name="Wang Q."/>
            <person name="Fei Z."/>
            <person name="Jiao C."/>
            <person name="Wang Q."/>
        </authorList>
    </citation>
    <scope>NUCLEOTIDE SEQUENCE [LARGE SCALE GENOMIC DNA]</scope>
    <source>
        <strain evidence="11">cv. Varoflay</strain>
    </source>
</reference>
<dbReference type="GO" id="GO:0008810">
    <property type="term" value="F:cellulase activity"/>
    <property type="evidence" value="ECO:0007669"/>
    <property type="project" value="UniProtKB-EC"/>
</dbReference>
<dbReference type="RefSeq" id="XP_021862792.2">
    <property type="nucleotide sequence ID" value="XM_022007100.2"/>
</dbReference>
<evidence type="ECO:0000256" key="7">
    <source>
        <dbReference type="ARBA" id="ARBA00023326"/>
    </source>
</evidence>
<feature type="signal peptide" evidence="9">
    <location>
        <begin position="1"/>
        <end position="24"/>
    </location>
</feature>
<dbReference type="SUPFAM" id="SSF48208">
    <property type="entry name" value="Six-hairpin glycosidases"/>
    <property type="match status" value="1"/>
</dbReference>
<evidence type="ECO:0000256" key="2">
    <source>
        <dbReference type="ARBA" id="ARBA00007072"/>
    </source>
</evidence>
<evidence type="ECO:0000256" key="8">
    <source>
        <dbReference type="PROSITE-ProRule" id="PRU10059"/>
    </source>
</evidence>
<dbReference type="Gene3D" id="1.50.10.10">
    <property type="match status" value="1"/>
</dbReference>
<gene>
    <name evidence="12" type="primary">LOC110801698</name>
</gene>
<reference evidence="12" key="2">
    <citation type="submission" date="2025-08" db="UniProtKB">
        <authorList>
            <consortium name="RefSeq"/>
        </authorList>
    </citation>
    <scope>IDENTIFICATION</scope>
    <source>
        <tissue evidence="12">Leaf</tissue>
    </source>
</reference>
<protein>
    <recommendedName>
        <fullName evidence="9">Endoglucanase</fullName>
        <ecNumber evidence="9">3.2.1.4</ecNumber>
    </recommendedName>
</protein>
<keyword evidence="3 8" id="KW-0378">Hydrolase</keyword>
<keyword evidence="11" id="KW-1185">Reference proteome</keyword>
<evidence type="ECO:0000256" key="6">
    <source>
        <dbReference type="ARBA" id="ARBA00023295"/>
    </source>
</evidence>
<keyword evidence="7 8" id="KW-0624">Polysaccharide degradation</keyword>
<feature type="active site" evidence="8">
    <location>
        <position position="407"/>
    </location>
</feature>